<dbReference type="VEuPathDB" id="FungiDB:C5L36_0B00630"/>
<evidence type="ECO:0000256" key="2">
    <source>
        <dbReference type="ARBA" id="ARBA00023315"/>
    </source>
</evidence>
<dbReference type="PANTHER" id="PTHR10545">
    <property type="entry name" value="DIAMINE N-ACETYLTRANSFERASE"/>
    <property type="match status" value="1"/>
</dbReference>
<feature type="domain" description="N-acetyltransferase" evidence="3">
    <location>
        <begin position="2"/>
        <end position="150"/>
    </location>
</feature>
<comment type="caution">
    <text evidence="4">The sequence shown here is derived from an EMBL/GenBank/DDBJ whole genome shotgun (WGS) entry which is preliminary data.</text>
</comment>
<evidence type="ECO:0000256" key="1">
    <source>
        <dbReference type="ARBA" id="ARBA00022679"/>
    </source>
</evidence>
<name>A0A099NT86_PICKU</name>
<dbReference type="InterPro" id="IPR016181">
    <property type="entry name" value="Acyl_CoA_acyltransferase"/>
</dbReference>
<dbReference type="PANTHER" id="PTHR10545:SF29">
    <property type="entry name" value="GH14572P-RELATED"/>
    <property type="match status" value="1"/>
</dbReference>
<dbReference type="Pfam" id="PF00583">
    <property type="entry name" value="Acetyltransf_1"/>
    <property type="match status" value="1"/>
</dbReference>
<reference evidence="4" key="2">
    <citation type="submission" date="2014-08" db="EMBL/GenBank/DDBJ databases">
        <title>Exploiting Issatchenkia orientalis SD108 for Succinic Acid Production.</title>
        <authorList>
            <person name="Xiao H."/>
            <person name="Shao Z."/>
            <person name="Jiang Y."/>
            <person name="Dole S."/>
            <person name="Zhao H."/>
        </authorList>
    </citation>
    <scope>NUCLEOTIDE SEQUENCE [LARGE SCALE GENOMIC DNA]</scope>
    <source>
        <strain evidence="4">SD108</strain>
    </source>
</reference>
<dbReference type="eggNOG" id="KOG3216">
    <property type="taxonomic scope" value="Eukaryota"/>
</dbReference>
<accession>A0A099NT86</accession>
<dbReference type="CDD" id="cd04301">
    <property type="entry name" value="NAT_SF"/>
    <property type="match status" value="1"/>
</dbReference>
<dbReference type="AlphaFoldDB" id="A0A099NT86"/>
<dbReference type="InterPro" id="IPR051016">
    <property type="entry name" value="Diverse_Substrate_AcTransf"/>
</dbReference>
<evidence type="ECO:0000259" key="3">
    <source>
        <dbReference type="PROSITE" id="PS51186"/>
    </source>
</evidence>
<evidence type="ECO:0000313" key="7">
    <source>
        <dbReference type="Proteomes" id="UP000195871"/>
    </source>
</evidence>
<evidence type="ECO:0000313" key="5">
    <source>
        <dbReference type="EMBL" id="OUT19912.1"/>
    </source>
</evidence>
<dbReference type="EMBL" id="JQFK01000180">
    <property type="protein sequence ID" value="KGK36038.1"/>
    <property type="molecule type" value="Genomic_DNA"/>
</dbReference>
<organism evidence="4 6">
    <name type="scientific">Pichia kudriavzevii</name>
    <name type="common">Yeast</name>
    <name type="synonym">Issatchenkia orientalis</name>
    <dbReference type="NCBI Taxonomy" id="4909"/>
    <lineage>
        <taxon>Eukaryota</taxon>
        <taxon>Fungi</taxon>
        <taxon>Dikarya</taxon>
        <taxon>Ascomycota</taxon>
        <taxon>Saccharomycotina</taxon>
        <taxon>Pichiomycetes</taxon>
        <taxon>Pichiales</taxon>
        <taxon>Pichiaceae</taxon>
        <taxon>Pichia</taxon>
    </lineage>
</organism>
<dbReference type="InterPro" id="IPR000182">
    <property type="entry name" value="GNAT_dom"/>
</dbReference>
<dbReference type="PROSITE" id="PS51186">
    <property type="entry name" value="GNAT"/>
    <property type="match status" value="1"/>
</dbReference>
<dbReference type="EMBL" id="NHMM01000010">
    <property type="protein sequence ID" value="OUT19912.1"/>
    <property type="molecule type" value="Genomic_DNA"/>
</dbReference>
<proteinExistence type="predicted"/>
<dbReference type="SUPFAM" id="SSF55729">
    <property type="entry name" value="Acyl-CoA N-acyltransferases (Nat)"/>
    <property type="match status" value="1"/>
</dbReference>
<reference evidence="6" key="1">
    <citation type="journal article" date="2014" name="Microb. Cell Fact.">
        <title>Exploiting Issatchenkia orientalis SD108 for succinic acid production.</title>
        <authorList>
            <person name="Xiao H."/>
            <person name="Shao Z."/>
            <person name="Jiang Y."/>
            <person name="Dole S."/>
            <person name="Zhao H."/>
        </authorList>
    </citation>
    <scope>NUCLEOTIDE SEQUENCE [LARGE SCALE GENOMIC DNA]</scope>
    <source>
        <strain evidence="6">SD108</strain>
    </source>
</reference>
<dbReference type="Proteomes" id="UP000029867">
    <property type="component" value="Unassembled WGS sequence"/>
</dbReference>
<evidence type="ECO:0000313" key="4">
    <source>
        <dbReference type="EMBL" id="KGK36038.1"/>
    </source>
</evidence>
<dbReference type="HOGENOM" id="CLU_013985_32_0_1"/>
<keyword evidence="2" id="KW-0012">Acyltransferase</keyword>
<dbReference type="Proteomes" id="UP000195871">
    <property type="component" value="Unassembled WGS sequence"/>
</dbReference>
<sequence>MIEIRDVTETDYTEWLRLFDLYLQFYNSSLPEEVKKSTFYRSLDYNVPMWSAIAISSETGRPIGLVNYLRHVSTWSTQDKIYLNDLYVDESQRLQGVGKALIDYVYAKADSMETPEVYWCTSTSNHRAQLLYCKVGVFADKVIYKRLPSS</sequence>
<gene>
    <name evidence="5" type="ORF">CAS74_005032</name>
    <name evidence="4" type="ORF">JL09_g4812</name>
</gene>
<dbReference type="GO" id="GO:0008080">
    <property type="term" value="F:N-acetyltransferase activity"/>
    <property type="evidence" value="ECO:0007669"/>
    <property type="project" value="TreeGrafter"/>
</dbReference>
<reference evidence="5 7" key="3">
    <citation type="submission" date="2017-05" db="EMBL/GenBank/DDBJ databases">
        <title>The Genome Sequence of Candida krusei Ckrusei653.</title>
        <authorList>
            <person name="Cuomo C."/>
            <person name="Forche A."/>
            <person name="Young S."/>
            <person name="Abouelleil A."/>
            <person name="Cao P."/>
            <person name="Chapman S."/>
            <person name="Cusick C."/>
            <person name="Shea T."/>
            <person name="Nusbaum C."/>
            <person name="Birren B."/>
        </authorList>
    </citation>
    <scope>NUCLEOTIDE SEQUENCE [LARGE SCALE GENOMIC DNA]</scope>
    <source>
        <strain evidence="5 7">Ckrusei653</strain>
    </source>
</reference>
<dbReference type="GO" id="GO:0005737">
    <property type="term" value="C:cytoplasm"/>
    <property type="evidence" value="ECO:0007669"/>
    <property type="project" value="TreeGrafter"/>
</dbReference>
<dbReference type="Gene3D" id="3.40.630.30">
    <property type="match status" value="1"/>
</dbReference>
<keyword evidence="1" id="KW-0808">Transferase</keyword>
<evidence type="ECO:0000313" key="6">
    <source>
        <dbReference type="Proteomes" id="UP000029867"/>
    </source>
</evidence>
<protein>
    <recommendedName>
        <fullName evidence="3">N-acetyltransferase domain-containing protein</fullName>
    </recommendedName>
</protein>